<name>A0A0B2VFN4_TOXCA</name>
<organism evidence="1 2">
    <name type="scientific">Toxocara canis</name>
    <name type="common">Canine roundworm</name>
    <dbReference type="NCBI Taxonomy" id="6265"/>
    <lineage>
        <taxon>Eukaryota</taxon>
        <taxon>Metazoa</taxon>
        <taxon>Ecdysozoa</taxon>
        <taxon>Nematoda</taxon>
        <taxon>Chromadorea</taxon>
        <taxon>Rhabditida</taxon>
        <taxon>Spirurina</taxon>
        <taxon>Ascaridomorpha</taxon>
        <taxon>Ascaridoidea</taxon>
        <taxon>Toxocaridae</taxon>
        <taxon>Toxocara</taxon>
    </lineage>
</organism>
<keyword evidence="2" id="KW-1185">Reference proteome</keyword>
<accession>A0A0B2VFN4</accession>
<dbReference type="Proteomes" id="UP000031036">
    <property type="component" value="Unassembled WGS sequence"/>
</dbReference>
<protein>
    <submittedName>
        <fullName evidence="1">Uncharacterized protein</fullName>
    </submittedName>
</protein>
<comment type="caution">
    <text evidence="1">The sequence shown here is derived from an EMBL/GenBank/DDBJ whole genome shotgun (WGS) entry which is preliminary data.</text>
</comment>
<gene>
    <name evidence="1" type="ORF">Tcan_09728</name>
</gene>
<sequence>MLQKVANGGEQDKTALKAGWLSGGGWLHGMSADGGTTLWMMQLQYDYGKQLPKHRVTSQEMLGKAYKPNQTVITNVDGASECAVRRRGEGTLRAVRIVIINIVIVICSPSAPL</sequence>
<evidence type="ECO:0000313" key="2">
    <source>
        <dbReference type="Proteomes" id="UP000031036"/>
    </source>
</evidence>
<reference evidence="1 2" key="1">
    <citation type="submission" date="2014-11" db="EMBL/GenBank/DDBJ databases">
        <title>Genetic blueprint of the zoonotic pathogen Toxocara canis.</title>
        <authorList>
            <person name="Zhu X.-Q."/>
            <person name="Korhonen P.K."/>
            <person name="Cai H."/>
            <person name="Young N.D."/>
            <person name="Nejsum P."/>
            <person name="von Samson-Himmelstjerna G."/>
            <person name="Boag P.R."/>
            <person name="Tan P."/>
            <person name="Li Q."/>
            <person name="Min J."/>
            <person name="Yang Y."/>
            <person name="Wang X."/>
            <person name="Fang X."/>
            <person name="Hall R.S."/>
            <person name="Hofmann A."/>
            <person name="Sternberg P.W."/>
            <person name="Jex A.R."/>
            <person name="Gasser R.B."/>
        </authorList>
    </citation>
    <scope>NUCLEOTIDE SEQUENCE [LARGE SCALE GENOMIC DNA]</scope>
    <source>
        <strain evidence="1">PN_DK_2014</strain>
    </source>
</reference>
<proteinExistence type="predicted"/>
<dbReference type="AlphaFoldDB" id="A0A0B2VFN4"/>
<evidence type="ECO:0000313" key="1">
    <source>
        <dbReference type="EMBL" id="KHN80378.1"/>
    </source>
</evidence>
<dbReference type="EMBL" id="JPKZ01001747">
    <property type="protein sequence ID" value="KHN80378.1"/>
    <property type="molecule type" value="Genomic_DNA"/>
</dbReference>